<accession>A0A346XWF5</accession>
<reference evidence="1 2" key="1">
    <citation type="submission" date="2018-09" db="EMBL/GenBank/DDBJ databases">
        <title>Complete genome sequence of Euzebya sp. DY32-46 isolated from seawater of Pacific Ocean.</title>
        <authorList>
            <person name="Xu L."/>
            <person name="Wu Y.-H."/>
            <person name="Xu X.-W."/>
        </authorList>
    </citation>
    <scope>NUCLEOTIDE SEQUENCE [LARGE SCALE GENOMIC DNA]</scope>
    <source>
        <strain evidence="1 2">DY32-46</strain>
    </source>
</reference>
<evidence type="ECO:0000313" key="1">
    <source>
        <dbReference type="EMBL" id="AXV06552.1"/>
    </source>
</evidence>
<dbReference type="Gene3D" id="1.25.40.10">
    <property type="entry name" value="Tetratricopeptide repeat domain"/>
    <property type="match status" value="1"/>
</dbReference>
<dbReference type="InterPro" id="IPR011990">
    <property type="entry name" value="TPR-like_helical_dom_sf"/>
</dbReference>
<keyword evidence="2" id="KW-1185">Reference proteome</keyword>
<dbReference type="SUPFAM" id="SSF48452">
    <property type="entry name" value="TPR-like"/>
    <property type="match status" value="1"/>
</dbReference>
<dbReference type="KEGG" id="euz:DVS28_a1864"/>
<evidence type="ECO:0000313" key="2">
    <source>
        <dbReference type="Proteomes" id="UP000264006"/>
    </source>
</evidence>
<dbReference type="OrthoDB" id="3215237at2"/>
<sequence>MTRPDLPAERPELPGSVYREIKRTSQPGQVDDVANAVGTAAEAMAEGDLPRALELLEWAKAKAPRSVAIREGLGVAHYLDQDFEAAQRELQAYRRMSGKADQNHLLADAARALGRPERVGELAEEVIAAHEKGQVPLDRVIETIIVQAGMTADQGKPDVALAILDRAPLPDGGVSIPHGRVWFAAGDIAESMGDLERAREYFAAAVLVEDDFLDAEERLESLGED</sequence>
<gene>
    <name evidence="1" type="ORF">DVS28_a1864</name>
</gene>
<dbReference type="EMBL" id="CP031165">
    <property type="protein sequence ID" value="AXV06552.1"/>
    <property type="molecule type" value="Genomic_DNA"/>
</dbReference>
<protein>
    <recommendedName>
        <fullName evidence="3">Tetratricopeptide repeat protein</fullName>
    </recommendedName>
</protein>
<dbReference type="Proteomes" id="UP000264006">
    <property type="component" value="Chromosome"/>
</dbReference>
<dbReference type="Pfam" id="PF13432">
    <property type="entry name" value="TPR_16"/>
    <property type="match status" value="2"/>
</dbReference>
<name>A0A346XWF5_9ACTN</name>
<organism evidence="1 2">
    <name type="scientific">Euzebya pacifica</name>
    <dbReference type="NCBI Taxonomy" id="1608957"/>
    <lineage>
        <taxon>Bacteria</taxon>
        <taxon>Bacillati</taxon>
        <taxon>Actinomycetota</taxon>
        <taxon>Nitriliruptoria</taxon>
        <taxon>Euzebyales</taxon>
    </lineage>
</organism>
<dbReference type="RefSeq" id="WP_114591181.1">
    <property type="nucleotide sequence ID" value="NZ_CP031165.1"/>
</dbReference>
<dbReference type="AlphaFoldDB" id="A0A346XWF5"/>
<evidence type="ECO:0008006" key="3">
    <source>
        <dbReference type="Google" id="ProtNLM"/>
    </source>
</evidence>
<proteinExistence type="predicted"/>